<evidence type="ECO:0000313" key="3">
    <source>
        <dbReference type="Proteomes" id="UP000799441"/>
    </source>
</evidence>
<dbReference type="InterPro" id="IPR052895">
    <property type="entry name" value="HetReg/Transcr_Mod"/>
</dbReference>
<dbReference type="Pfam" id="PF06985">
    <property type="entry name" value="HET"/>
    <property type="match status" value="1"/>
</dbReference>
<organism evidence="2 3">
    <name type="scientific">Polychaeton citri CBS 116435</name>
    <dbReference type="NCBI Taxonomy" id="1314669"/>
    <lineage>
        <taxon>Eukaryota</taxon>
        <taxon>Fungi</taxon>
        <taxon>Dikarya</taxon>
        <taxon>Ascomycota</taxon>
        <taxon>Pezizomycotina</taxon>
        <taxon>Dothideomycetes</taxon>
        <taxon>Dothideomycetidae</taxon>
        <taxon>Capnodiales</taxon>
        <taxon>Capnodiaceae</taxon>
        <taxon>Polychaeton</taxon>
    </lineage>
</organism>
<dbReference type="AlphaFoldDB" id="A0A9P4QF36"/>
<evidence type="ECO:0000259" key="1">
    <source>
        <dbReference type="Pfam" id="PF06985"/>
    </source>
</evidence>
<dbReference type="PANTHER" id="PTHR24148:SF64">
    <property type="entry name" value="HETEROKARYON INCOMPATIBILITY DOMAIN-CONTAINING PROTEIN"/>
    <property type="match status" value="1"/>
</dbReference>
<feature type="domain" description="Heterokaryon incompatibility" evidence="1">
    <location>
        <begin position="73"/>
        <end position="231"/>
    </location>
</feature>
<comment type="caution">
    <text evidence="2">The sequence shown here is derived from an EMBL/GenBank/DDBJ whole genome shotgun (WGS) entry which is preliminary data.</text>
</comment>
<gene>
    <name evidence="2" type="ORF">K431DRAFT_264093</name>
</gene>
<dbReference type="PANTHER" id="PTHR24148">
    <property type="entry name" value="ANKYRIN REPEAT DOMAIN-CONTAINING PROTEIN 39 HOMOLOG-RELATED"/>
    <property type="match status" value="1"/>
</dbReference>
<evidence type="ECO:0000313" key="2">
    <source>
        <dbReference type="EMBL" id="KAF2723679.1"/>
    </source>
</evidence>
<accession>A0A9P4QF36</accession>
<keyword evidence="3" id="KW-1185">Reference proteome</keyword>
<dbReference type="Proteomes" id="UP000799441">
    <property type="component" value="Unassembled WGS sequence"/>
</dbReference>
<dbReference type="OrthoDB" id="270167at2759"/>
<proteinExistence type="predicted"/>
<reference evidence="2" key="1">
    <citation type="journal article" date="2020" name="Stud. Mycol.">
        <title>101 Dothideomycetes genomes: a test case for predicting lifestyles and emergence of pathogens.</title>
        <authorList>
            <person name="Haridas S."/>
            <person name="Albert R."/>
            <person name="Binder M."/>
            <person name="Bloem J."/>
            <person name="Labutti K."/>
            <person name="Salamov A."/>
            <person name="Andreopoulos B."/>
            <person name="Baker S."/>
            <person name="Barry K."/>
            <person name="Bills G."/>
            <person name="Bluhm B."/>
            <person name="Cannon C."/>
            <person name="Castanera R."/>
            <person name="Culley D."/>
            <person name="Daum C."/>
            <person name="Ezra D."/>
            <person name="Gonzalez J."/>
            <person name="Henrissat B."/>
            <person name="Kuo A."/>
            <person name="Liang C."/>
            <person name="Lipzen A."/>
            <person name="Lutzoni F."/>
            <person name="Magnuson J."/>
            <person name="Mondo S."/>
            <person name="Nolan M."/>
            <person name="Ohm R."/>
            <person name="Pangilinan J."/>
            <person name="Park H.-J."/>
            <person name="Ramirez L."/>
            <person name="Alfaro M."/>
            <person name="Sun H."/>
            <person name="Tritt A."/>
            <person name="Yoshinaga Y."/>
            <person name="Zwiers L.-H."/>
            <person name="Turgeon B."/>
            <person name="Goodwin S."/>
            <person name="Spatafora J."/>
            <person name="Crous P."/>
            <person name="Grigoriev I."/>
        </authorList>
    </citation>
    <scope>NUCLEOTIDE SEQUENCE</scope>
    <source>
        <strain evidence="2">CBS 116435</strain>
    </source>
</reference>
<dbReference type="EMBL" id="MU003775">
    <property type="protein sequence ID" value="KAF2723679.1"/>
    <property type="molecule type" value="Genomic_DNA"/>
</dbReference>
<protein>
    <recommendedName>
        <fullName evidence="1">Heterokaryon incompatibility domain-containing protein</fullName>
    </recommendedName>
</protein>
<name>A0A9P4QF36_9PEZI</name>
<dbReference type="InterPro" id="IPR010730">
    <property type="entry name" value="HET"/>
</dbReference>
<sequence length="637" mass="72816">MDNQTFDDRSLPIRQILEMRGSSLVEELQNIQHHAASVEKLHEWANNPQCLQYKSSAEQQLRVISNPGLKLPYVAISWTWDESEFEDPQCGKYSILDPTTGESKGSEVRDCVLRRATNYLQNTDLDIDVLWIDRECIDQQGGHHQAQAMNSMDLIYRNATKSLGLLSTPVCTASDLRVLKWLMKGSLAYLDRGYCNLNPVYSVKKSLSKLVNVLRKLTRDVWWQRAWVFQEEYLSGLHMDILIPLAFNPGPHEGLGSIPGEVCVSASKFREQATIFILAYLKSGVLEHRAVCIEMLSIVGKYNVLYQTGKYGQVPMSVNIVRDVGQRRVTKPWDTLAIIANACGYEQRLDVDSLIYNGHSLSLCILAQFLLNGEVSASSRARENEAIALNVAGYIKFIQRKGWDVPVSSAELTYLKNCRLPRVEFTNHGLKTSGFIWKLRRNDTIHTSRFVLPHLFPDRRNYLEKHPWESIELQKLADKLEWKHSALAEMLRRYLAAGGANINSSAGRFMHRMAWRLVEAIQDRFVLQIGYLPGRIGGGIFIPRRHYTYKPISVYTTWQPGSLGETGLDKQLSLEVALSRRGNLTALRWINGLVFFRTTDQVDVTFDYPQLWKRRLAQQPPFTSRRLLGRQSNKRAK</sequence>